<sequence length="218" mass="24316">MAHNSSILLDLQTSSSARSLLRVAGFPPLAFQATTNCAAQAQAMERIVVGENVSRVPRYKLDKKAKTVKTTKEPGDEVPDILERLRAIKSGRCSSSKHNKEKRVKQSQNIADSKSSSTDASAQCRLLAKFDSHKPMLPSDDVTLLPQPTQAFRYPESMEHLPRLTPHSFRQHIRNQGLEGVFVEFVPFANLSASNPIKRHKEHLEKHGIADCVEWVVP</sequence>
<gene>
    <name evidence="2" type="ORF">KCU98_g8857</name>
</gene>
<evidence type="ECO:0000256" key="1">
    <source>
        <dbReference type="SAM" id="MobiDB-lite"/>
    </source>
</evidence>
<feature type="region of interest" description="Disordered" evidence="1">
    <location>
        <begin position="89"/>
        <end position="117"/>
    </location>
</feature>
<reference evidence="2" key="1">
    <citation type="journal article" date="2021" name="J Fungi (Basel)">
        <title>Virulence traits and population genomics of the black yeast Aureobasidium melanogenum.</title>
        <authorList>
            <person name="Cernosa A."/>
            <person name="Sun X."/>
            <person name="Gostincar C."/>
            <person name="Fang C."/>
            <person name="Gunde-Cimerman N."/>
            <person name="Song Z."/>
        </authorList>
    </citation>
    <scope>NUCLEOTIDE SEQUENCE</scope>
    <source>
        <strain evidence="2">EXF-9298</strain>
    </source>
</reference>
<feature type="compositionally biased region" description="Basic residues" evidence="1">
    <location>
        <begin position="95"/>
        <end position="105"/>
    </location>
</feature>
<comment type="caution">
    <text evidence="2">The sequence shown here is derived from an EMBL/GenBank/DDBJ whole genome shotgun (WGS) entry which is preliminary data.</text>
</comment>
<dbReference type="Proteomes" id="UP000729357">
    <property type="component" value="Unassembled WGS sequence"/>
</dbReference>
<dbReference type="EMBL" id="JAHFXS010001149">
    <property type="protein sequence ID" value="KAG9979317.1"/>
    <property type="molecule type" value="Genomic_DNA"/>
</dbReference>
<keyword evidence="3" id="KW-1185">Reference proteome</keyword>
<accession>A0A9P8FPK1</accession>
<dbReference type="AlphaFoldDB" id="A0A9P8FPK1"/>
<reference evidence="2" key="2">
    <citation type="submission" date="2021-08" db="EMBL/GenBank/DDBJ databases">
        <authorList>
            <person name="Gostincar C."/>
            <person name="Sun X."/>
            <person name="Song Z."/>
            <person name="Gunde-Cimerman N."/>
        </authorList>
    </citation>
    <scope>NUCLEOTIDE SEQUENCE</scope>
    <source>
        <strain evidence="2">EXF-9298</strain>
    </source>
</reference>
<feature type="non-terminal residue" evidence="2">
    <location>
        <position position="1"/>
    </location>
</feature>
<organism evidence="2 3">
    <name type="scientific">Aureobasidium melanogenum</name>
    <name type="common">Aureobasidium pullulans var. melanogenum</name>
    <dbReference type="NCBI Taxonomy" id="46634"/>
    <lineage>
        <taxon>Eukaryota</taxon>
        <taxon>Fungi</taxon>
        <taxon>Dikarya</taxon>
        <taxon>Ascomycota</taxon>
        <taxon>Pezizomycotina</taxon>
        <taxon>Dothideomycetes</taxon>
        <taxon>Dothideomycetidae</taxon>
        <taxon>Dothideales</taxon>
        <taxon>Saccotheciaceae</taxon>
        <taxon>Aureobasidium</taxon>
    </lineage>
</organism>
<protein>
    <submittedName>
        <fullName evidence="2">Uncharacterized protein</fullName>
    </submittedName>
</protein>
<name>A0A9P8FPK1_AURME</name>
<evidence type="ECO:0000313" key="3">
    <source>
        <dbReference type="Proteomes" id="UP000729357"/>
    </source>
</evidence>
<evidence type="ECO:0000313" key="2">
    <source>
        <dbReference type="EMBL" id="KAG9979317.1"/>
    </source>
</evidence>
<proteinExistence type="predicted"/>